<sequence length="162" mass="17467">MGRRSRKRGLSEAPAADSEKPSARTPQPKPDPAARRRARLDEAPKPPWAPVPLTEICIFVGIIVIGVALLGGSPRGLLIGFGLALIVIATLELCLREHLAGYRSHSVLISACSAVILVLPLALLTGLSKILLLGAAALFFGLLWWFLRNLFRNRSGGMSWRA</sequence>
<name>A0A6J6A5N3_9ZZZZ</name>
<feature type="transmembrane region" description="Helical" evidence="2">
    <location>
        <begin position="107"/>
        <end position="124"/>
    </location>
</feature>
<dbReference type="AlphaFoldDB" id="A0A6J6A5N3"/>
<evidence type="ECO:0000313" key="3">
    <source>
        <dbReference type="EMBL" id="CAB4347023.1"/>
    </source>
</evidence>
<dbReference type="EMBL" id="CAESAO010000184">
    <property type="protein sequence ID" value="CAB4347023.1"/>
    <property type="molecule type" value="Genomic_DNA"/>
</dbReference>
<feature type="transmembrane region" description="Helical" evidence="2">
    <location>
        <begin position="47"/>
        <end position="70"/>
    </location>
</feature>
<keyword evidence="2" id="KW-1133">Transmembrane helix</keyword>
<evidence type="ECO:0000256" key="1">
    <source>
        <dbReference type="SAM" id="MobiDB-lite"/>
    </source>
</evidence>
<proteinExistence type="predicted"/>
<organism evidence="3">
    <name type="scientific">freshwater metagenome</name>
    <dbReference type="NCBI Taxonomy" id="449393"/>
    <lineage>
        <taxon>unclassified sequences</taxon>
        <taxon>metagenomes</taxon>
        <taxon>ecological metagenomes</taxon>
    </lineage>
</organism>
<evidence type="ECO:0000256" key="2">
    <source>
        <dbReference type="SAM" id="Phobius"/>
    </source>
</evidence>
<gene>
    <name evidence="3" type="ORF">UFOPK3522_01542</name>
</gene>
<feature type="transmembrane region" description="Helical" evidence="2">
    <location>
        <begin position="76"/>
        <end position="95"/>
    </location>
</feature>
<protein>
    <submittedName>
        <fullName evidence="3">Unannotated protein</fullName>
    </submittedName>
</protein>
<feature type="transmembrane region" description="Helical" evidence="2">
    <location>
        <begin position="130"/>
        <end position="151"/>
    </location>
</feature>
<keyword evidence="2" id="KW-0812">Transmembrane</keyword>
<keyword evidence="2" id="KW-0472">Membrane</keyword>
<accession>A0A6J6A5N3</accession>
<feature type="region of interest" description="Disordered" evidence="1">
    <location>
        <begin position="1"/>
        <end position="43"/>
    </location>
</feature>
<reference evidence="3" key="1">
    <citation type="submission" date="2020-05" db="EMBL/GenBank/DDBJ databases">
        <authorList>
            <person name="Chiriac C."/>
            <person name="Salcher M."/>
            <person name="Ghai R."/>
            <person name="Kavagutti S V."/>
        </authorList>
    </citation>
    <scope>NUCLEOTIDE SEQUENCE</scope>
</reference>